<keyword evidence="4" id="KW-1185">Reference proteome</keyword>
<accession>A0ABY0C1Y5</accession>
<name>A0ABY0C1Y5_9GAMM</name>
<feature type="transmembrane region" description="Helical" evidence="2">
    <location>
        <begin position="145"/>
        <end position="163"/>
    </location>
</feature>
<dbReference type="Proteomes" id="UP000287410">
    <property type="component" value="Unassembled WGS sequence"/>
</dbReference>
<feature type="transmembrane region" description="Helical" evidence="2">
    <location>
        <begin position="184"/>
        <end position="217"/>
    </location>
</feature>
<feature type="transmembrane region" description="Helical" evidence="2">
    <location>
        <begin position="38"/>
        <end position="64"/>
    </location>
</feature>
<feature type="transmembrane region" description="Helical" evidence="2">
    <location>
        <begin position="76"/>
        <end position="98"/>
    </location>
</feature>
<feature type="transmembrane region" description="Helical" evidence="2">
    <location>
        <begin position="119"/>
        <end position="139"/>
    </location>
</feature>
<evidence type="ECO:0008006" key="5">
    <source>
        <dbReference type="Google" id="ProtNLM"/>
    </source>
</evidence>
<evidence type="ECO:0000313" key="3">
    <source>
        <dbReference type="EMBL" id="RUO31764.1"/>
    </source>
</evidence>
<feature type="compositionally biased region" description="Polar residues" evidence="1">
    <location>
        <begin position="252"/>
        <end position="261"/>
    </location>
</feature>
<comment type="caution">
    <text evidence="3">The sequence shown here is derived from an EMBL/GenBank/DDBJ whole genome shotgun (WGS) entry which is preliminary data.</text>
</comment>
<dbReference type="RefSeq" id="WP_126787921.1">
    <property type="nucleotide sequence ID" value="NZ_PIPN01000001.1"/>
</dbReference>
<organism evidence="3 4">
    <name type="scientific">Aliidiomarina sedimenti</name>
    <dbReference type="NCBI Taxonomy" id="1933879"/>
    <lineage>
        <taxon>Bacteria</taxon>
        <taxon>Pseudomonadati</taxon>
        <taxon>Pseudomonadota</taxon>
        <taxon>Gammaproteobacteria</taxon>
        <taxon>Alteromonadales</taxon>
        <taxon>Idiomarinaceae</taxon>
        <taxon>Aliidiomarina</taxon>
    </lineage>
</organism>
<feature type="compositionally biased region" description="Basic and acidic residues" evidence="1">
    <location>
        <begin position="242"/>
        <end position="251"/>
    </location>
</feature>
<dbReference type="EMBL" id="PIPN01000001">
    <property type="protein sequence ID" value="RUO31764.1"/>
    <property type="molecule type" value="Genomic_DNA"/>
</dbReference>
<proteinExistence type="predicted"/>
<evidence type="ECO:0000256" key="2">
    <source>
        <dbReference type="SAM" id="Phobius"/>
    </source>
</evidence>
<gene>
    <name evidence="3" type="ORF">CWE12_01825</name>
</gene>
<reference evidence="3 4" key="1">
    <citation type="journal article" date="2018" name="Front. Microbiol.">
        <title>Genome-Based Analysis Reveals the Taxonomy and Diversity of the Family Idiomarinaceae.</title>
        <authorList>
            <person name="Liu Y."/>
            <person name="Lai Q."/>
            <person name="Shao Z."/>
        </authorList>
    </citation>
    <scope>NUCLEOTIDE SEQUENCE [LARGE SCALE GENOMIC DNA]</scope>
    <source>
        <strain evidence="3 4">GBSy1</strain>
    </source>
</reference>
<keyword evidence="2" id="KW-0812">Transmembrane</keyword>
<sequence>MKQDKRVGGNLERALQENHSFKPLDVLVEGWQLTKVSFFSLLGAIFFGFLVFLAIAMVLMQVFIGTPDPEDARTVMTLQLTQTLVMPPLFAAIHVMGLRHSVGEKTRSMDVFNFIRQPFSFITVAVISQLLTLLTAGILPPLVALPVMGFILLTLSMALPLVADYKLHPFAAVKSSFIATTRRFGSFLLVYVVMFVLFLLSLLTLGILLIVVAPYFYNVKAVMYREVFGVAVGQDPLGDGPDHGIKSESSRRGASSNTFDA</sequence>
<keyword evidence="2" id="KW-1133">Transmembrane helix</keyword>
<evidence type="ECO:0000313" key="4">
    <source>
        <dbReference type="Proteomes" id="UP000287410"/>
    </source>
</evidence>
<feature type="region of interest" description="Disordered" evidence="1">
    <location>
        <begin position="242"/>
        <end position="261"/>
    </location>
</feature>
<keyword evidence="2" id="KW-0472">Membrane</keyword>
<protein>
    <recommendedName>
        <fullName evidence="5">DUF975 domain-containing protein</fullName>
    </recommendedName>
</protein>
<evidence type="ECO:0000256" key="1">
    <source>
        <dbReference type="SAM" id="MobiDB-lite"/>
    </source>
</evidence>